<evidence type="ECO:0000259" key="2">
    <source>
        <dbReference type="Pfam" id="PF23951"/>
    </source>
</evidence>
<evidence type="ECO:0000313" key="3">
    <source>
        <dbReference type="EMBL" id="AHB50294.1"/>
    </source>
</evidence>
<feature type="domain" description="DUF7282" evidence="2">
    <location>
        <begin position="36"/>
        <end position="134"/>
    </location>
</feature>
<feature type="chain" id="PRO_5004741669" description="DUF7282 domain-containing protein" evidence="1">
    <location>
        <begin position="19"/>
        <end position="141"/>
    </location>
</feature>
<feature type="signal peptide" evidence="1">
    <location>
        <begin position="1"/>
        <end position="18"/>
    </location>
</feature>
<dbReference type="HOGENOM" id="CLU_1822707_0_0_5"/>
<dbReference type="InterPro" id="IPR055706">
    <property type="entry name" value="Slg1/2_DUF7282"/>
</dbReference>
<reference evidence="3 4" key="1">
    <citation type="journal article" date="2014" name="Genome Announc.">
        <title>Complete Genome Sequence of Hyphomicrobium nitrativorans Strain NL23, a Denitrifying Bacterium Isolated from Biofilm of a Methanol-Fed Denitrification System Treating Seawater at the Montreal Biodome.</title>
        <authorList>
            <person name="Martineau C."/>
            <person name="Villeneuve C."/>
            <person name="Mauffrey F."/>
            <person name="Villemur R."/>
        </authorList>
    </citation>
    <scope>NUCLEOTIDE SEQUENCE [LARGE SCALE GENOMIC DNA]</scope>
    <source>
        <strain evidence="3">NL23</strain>
    </source>
</reference>
<dbReference type="KEGG" id="hni:W911_13595"/>
<proteinExistence type="predicted"/>
<accession>V5SK07</accession>
<gene>
    <name evidence="3" type="ORF">W911_13595</name>
</gene>
<keyword evidence="1" id="KW-0732">Signal</keyword>
<protein>
    <recommendedName>
        <fullName evidence="2">DUF7282 domain-containing protein</fullName>
    </recommendedName>
</protein>
<name>V5SK07_9HYPH</name>
<evidence type="ECO:0000313" key="4">
    <source>
        <dbReference type="Proteomes" id="UP000018542"/>
    </source>
</evidence>
<sequence length="141" mass="15352">MSAAALLLAPFLAVQAMAAPQAPGVPDVASDEIDPSVIVFDQKAGSKEVRFSFVRLPHDGYVAIYGSDDEGKVTGDVLGYVPLEAGYHHNVTVEIEQELESGSTLWASLYRDDDGDRKLDKSEDSPFWPNGKPLENRFDVL</sequence>
<keyword evidence="4" id="KW-1185">Reference proteome</keyword>
<dbReference type="Pfam" id="PF23951">
    <property type="entry name" value="DUF7282"/>
    <property type="match status" value="1"/>
</dbReference>
<organism evidence="3 4">
    <name type="scientific">Hyphomicrobium nitrativorans NL23</name>
    <dbReference type="NCBI Taxonomy" id="1029756"/>
    <lineage>
        <taxon>Bacteria</taxon>
        <taxon>Pseudomonadati</taxon>
        <taxon>Pseudomonadota</taxon>
        <taxon>Alphaproteobacteria</taxon>
        <taxon>Hyphomicrobiales</taxon>
        <taxon>Hyphomicrobiaceae</taxon>
        <taxon>Hyphomicrobium</taxon>
    </lineage>
</organism>
<dbReference type="PATRIC" id="fig|1029756.8.peg.2832"/>
<dbReference type="Proteomes" id="UP000018542">
    <property type="component" value="Chromosome"/>
</dbReference>
<evidence type="ECO:0000256" key="1">
    <source>
        <dbReference type="SAM" id="SignalP"/>
    </source>
</evidence>
<dbReference type="AlphaFoldDB" id="V5SK07"/>
<dbReference type="EMBL" id="CP006912">
    <property type="protein sequence ID" value="AHB50294.1"/>
    <property type="molecule type" value="Genomic_DNA"/>
</dbReference>